<evidence type="ECO:0000313" key="6">
    <source>
        <dbReference type="EMBL" id="GMT20491.1"/>
    </source>
</evidence>
<reference evidence="7" key="1">
    <citation type="submission" date="2023-10" db="EMBL/GenBank/DDBJ databases">
        <title>Genome assembly of Pristionchus species.</title>
        <authorList>
            <person name="Yoshida K."/>
            <person name="Sommer R.J."/>
        </authorList>
    </citation>
    <scope>NUCLEOTIDE SEQUENCE</scope>
    <source>
        <strain evidence="7">RS5133</strain>
    </source>
</reference>
<protein>
    <submittedName>
        <fullName evidence="7">Uncharacterized protein</fullName>
    </submittedName>
</protein>
<dbReference type="EMBL" id="BTSY01000003">
    <property type="protein sequence ID" value="GMT20494.1"/>
    <property type="molecule type" value="Genomic_DNA"/>
</dbReference>
<name>A0AAV5VLS4_9BILA</name>
<feature type="transmembrane region" description="Helical" evidence="5">
    <location>
        <begin position="16"/>
        <end position="32"/>
    </location>
</feature>
<feature type="non-terminal residue" evidence="7">
    <location>
        <position position="1"/>
    </location>
</feature>
<dbReference type="GO" id="GO:0016020">
    <property type="term" value="C:membrane"/>
    <property type="evidence" value="ECO:0007669"/>
    <property type="project" value="UniProtKB-SubCell"/>
</dbReference>
<dbReference type="AlphaFoldDB" id="A0AAV5VLS4"/>
<evidence type="ECO:0000256" key="1">
    <source>
        <dbReference type="ARBA" id="ARBA00004141"/>
    </source>
</evidence>
<keyword evidence="3 5" id="KW-1133">Transmembrane helix</keyword>
<evidence type="ECO:0000256" key="3">
    <source>
        <dbReference type="ARBA" id="ARBA00022989"/>
    </source>
</evidence>
<accession>A0AAV5VLS4</accession>
<evidence type="ECO:0000256" key="4">
    <source>
        <dbReference type="ARBA" id="ARBA00023136"/>
    </source>
</evidence>
<evidence type="ECO:0000256" key="2">
    <source>
        <dbReference type="ARBA" id="ARBA00022692"/>
    </source>
</evidence>
<organism evidence="7 8">
    <name type="scientific">Pristionchus fissidentatus</name>
    <dbReference type="NCBI Taxonomy" id="1538716"/>
    <lineage>
        <taxon>Eukaryota</taxon>
        <taxon>Metazoa</taxon>
        <taxon>Ecdysozoa</taxon>
        <taxon>Nematoda</taxon>
        <taxon>Chromadorea</taxon>
        <taxon>Rhabditida</taxon>
        <taxon>Rhabditina</taxon>
        <taxon>Diplogasteromorpha</taxon>
        <taxon>Diplogasteroidea</taxon>
        <taxon>Neodiplogasteridae</taxon>
        <taxon>Pristionchus</taxon>
    </lineage>
</organism>
<dbReference type="Proteomes" id="UP001432322">
    <property type="component" value="Unassembled WGS sequence"/>
</dbReference>
<sequence>RLIPGRAAHTFSAAKFYRGLASSVIVFCSSFLTMKIQAIILVSITLLSAVSFNYVINIVELRDSETWSTSTKEESIEEA</sequence>
<comment type="subcellular location">
    <subcellularLocation>
        <location evidence="1">Membrane</location>
        <topology evidence="1">Multi-pass membrane protein</topology>
    </subcellularLocation>
</comment>
<proteinExistence type="predicted"/>
<gene>
    <name evidence="6" type="ORF">PFISCL1PPCAC_11788</name>
    <name evidence="7" type="ORF">PFISCL1PPCAC_11791</name>
</gene>
<evidence type="ECO:0000313" key="7">
    <source>
        <dbReference type="EMBL" id="GMT20494.1"/>
    </source>
</evidence>
<keyword evidence="8" id="KW-1185">Reference proteome</keyword>
<keyword evidence="4 5" id="KW-0472">Membrane</keyword>
<dbReference type="EMBL" id="BTSY01000003">
    <property type="protein sequence ID" value="GMT20491.1"/>
    <property type="molecule type" value="Genomic_DNA"/>
</dbReference>
<comment type="caution">
    <text evidence="7">The sequence shown here is derived from an EMBL/GenBank/DDBJ whole genome shotgun (WGS) entry which is preliminary data.</text>
</comment>
<evidence type="ECO:0000256" key="5">
    <source>
        <dbReference type="SAM" id="Phobius"/>
    </source>
</evidence>
<dbReference type="Pfam" id="PF05978">
    <property type="entry name" value="UNC-93"/>
    <property type="match status" value="1"/>
</dbReference>
<dbReference type="InterPro" id="IPR010291">
    <property type="entry name" value="Ion_channel_UNC-93"/>
</dbReference>
<keyword evidence="2 5" id="KW-0812">Transmembrane</keyword>
<evidence type="ECO:0000313" key="8">
    <source>
        <dbReference type="Proteomes" id="UP001432322"/>
    </source>
</evidence>